<evidence type="ECO:0000256" key="1">
    <source>
        <dbReference type="ARBA" id="ARBA00004245"/>
    </source>
</evidence>
<dbReference type="AlphaFoldDB" id="F0X8V0"/>
<keyword evidence="2" id="KW-0963">Cytoplasm</keyword>
<proteinExistence type="predicted"/>
<keyword evidence="3" id="KW-0206">Cytoskeleton</keyword>
<feature type="compositionally biased region" description="Low complexity" evidence="4">
    <location>
        <begin position="394"/>
        <end position="404"/>
    </location>
</feature>
<dbReference type="InterPro" id="IPR036534">
    <property type="entry name" value="GAR_dom_sf"/>
</dbReference>
<feature type="region of interest" description="Disordered" evidence="4">
    <location>
        <begin position="394"/>
        <end position="600"/>
    </location>
</feature>
<feature type="compositionally biased region" description="Basic and acidic residues" evidence="4">
    <location>
        <begin position="426"/>
        <end position="435"/>
    </location>
</feature>
<comment type="subcellular location">
    <subcellularLocation>
        <location evidence="1">Cytoplasm</location>
        <location evidence="1">Cytoskeleton</location>
    </subcellularLocation>
</comment>
<sequence length="900" mass="98482">MSGFPVLPAPTARLSAPSHQYYRSMSGSPIRQHHQLHVDELVSRLAPPTAAQSLRFPSGPLKRCLESAPSSDQSFAMRAAIASTSIYEWWDELSRWSWPSGGGSVGFEEPTASRQIIETITGGQIPTVASPPSPPTSADPMTPESQITRTSSRFGSVESKGPGDELWIGSLPASDVFRYESRVAEIQREIEYLEVEDMKHHVLHHHILPLSPPSTPPSDSMPQRSAPVSAAKVIRMDDLTAVVTAIVLQALPLLSKLHRLLDTWHIRTLVLKKIPTFLDSLNAAEIAIQSAWDAVQVGSVATAAKDLTISESQVLRRDEVSAMKSIVERKVSRAAQAADYMLDVLDGWDDTVPEAWIDRIDLVEKDYAEWVAFCERKICESEWKTPFHHKSILSPPQQLPSTPSFTDVTYETDSPVSDVLDTKQPSSDKCHDRILESPAGSPPENMHISVATTVVGYQTPPSLSPRSSIESIGSEPSLPMRRTSPEPTLDSPLPIFVSSHKERGTEPEIGAADDDGSVDYDQNPSSSPPEFHGSIRSPATFRDMPTVAEMPGEEISGAPKTPIESSFIMGDYDNDGLDIPTDMHTPHSRRTSFGSEDDQLQQQISSILESIPAKIHLSSQPSTTPNQLNPPDFKMPRKARTNSDGARSTSAMSSRSMTPSFLLAPAFSRNPRPRHQRSNRDIKLYHLSRSTGEPPIKLFIRPVGESGERVMVRVGGGWADLSEYLKEYASHHSRRSKSGNESKIEIRDLPPTLTASMAMSSALNRFGSSPPSRPESSSPGSPATPPLIMRKTRMSVGEESKVPRTPLVAVTKPSETPLSEVSTVSRSSSRLSWTEEGSSLGMSGPRAKNIEMSEESKAWVESVKEKVRIASGEHVASDQMEGKFGEIGKAGGTKRVFRRG</sequence>
<gene>
    <name evidence="6" type="ORF">CMQ_4072</name>
</gene>
<feature type="region of interest" description="Disordered" evidence="4">
    <location>
        <begin position="124"/>
        <end position="159"/>
    </location>
</feature>
<name>F0X8V0_GROCL</name>
<dbReference type="GeneID" id="25977243"/>
<feature type="compositionally biased region" description="Polar residues" evidence="4">
    <location>
        <begin position="405"/>
        <end position="415"/>
    </location>
</feature>
<feature type="region of interest" description="Disordered" evidence="4">
    <location>
        <begin position="763"/>
        <end position="788"/>
    </location>
</feature>
<dbReference type="InterPro" id="IPR003108">
    <property type="entry name" value="GAR_dom"/>
</dbReference>
<feature type="compositionally biased region" description="Polar residues" evidence="4">
    <location>
        <begin position="617"/>
        <end position="629"/>
    </location>
</feature>
<accession>F0X8V0</accession>
<dbReference type="eggNOG" id="ENOG502S51C">
    <property type="taxonomic scope" value="Eukaryota"/>
</dbReference>
<dbReference type="HOGENOM" id="CLU_004583_0_0_1"/>
<evidence type="ECO:0000259" key="5">
    <source>
        <dbReference type="PROSITE" id="PS51460"/>
    </source>
</evidence>
<protein>
    <submittedName>
        <fullName evidence="6">Gas2 domain containing protein</fullName>
    </submittedName>
</protein>
<feature type="compositionally biased region" description="Polar residues" evidence="4">
    <location>
        <begin position="144"/>
        <end position="154"/>
    </location>
</feature>
<evidence type="ECO:0000313" key="6">
    <source>
        <dbReference type="EMBL" id="EFX06003.1"/>
    </source>
</evidence>
<dbReference type="Gene3D" id="3.30.920.20">
    <property type="entry name" value="Gas2-like domain"/>
    <property type="match status" value="1"/>
</dbReference>
<dbReference type="PROSITE" id="PS51460">
    <property type="entry name" value="GAR"/>
    <property type="match status" value="1"/>
</dbReference>
<dbReference type="STRING" id="655863.F0X8V0"/>
<dbReference type="SUPFAM" id="SSF143575">
    <property type="entry name" value="GAS2 domain-like"/>
    <property type="match status" value="1"/>
</dbReference>
<dbReference type="EMBL" id="GL629735">
    <property type="protein sequence ID" value="EFX06003.1"/>
    <property type="molecule type" value="Genomic_DNA"/>
</dbReference>
<feature type="compositionally biased region" description="Low complexity" evidence="4">
    <location>
        <begin position="646"/>
        <end position="658"/>
    </location>
</feature>
<keyword evidence="7" id="KW-1185">Reference proteome</keyword>
<feature type="compositionally biased region" description="Low complexity" evidence="4">
    <location>
        <begin position="768"/>
        <end position="781"/>
    </location>
</feature>
<dbReference type="GO" id="GO:0005856">
    <property type="term" value="C:cytoskeleton"/>
    <property type="evidence" value="ECO:0007669"/>
    <property type="project" value="UniProtKB-SubCell"/>
</dbReference>
<dbReference type="InParanoid" id="F0X8V0"/>
<evidence type="ECO:0000256" key="3">
    <source>
        <dbReference type="ARBA" id="ARBA00023212"/>
    </source>
</evidence>
<organism evidence="7">
    <name type="scientific">Grosmannia clavigera (strain kw1407 / UAMH 11150)</name>
    <name type="common">Blue stain fungus</name>
    <name type="synonym">Graphiocladiella clavigera</name>
    <dbReference type="NCBI Taxonomy" id="655863"/>
    <lineage>
        <taxon>Eukaryota</taxon>
        <taxon>Fungi</taxon>
        <taxon>Dikarya</taxon>
        <taxon>Ascomycota</taxon>
        <taxon>Pezizomycotina</taxon>
        <taxon>Sordariomycetes</taxon>
        <taxon>Sordariomycetidae</taxon>
        <taxon>Ophiostomatales</taxon>
        <taxon>Ophiostomataceae</taxon>
        <taxon>Leptographium</taxon>
    </lineage>
</organism>
<dbReference type="RefSeq" id="XP_014175485.1">
    <property type="nucleotide sequence ID" value="XM_014320010.1"/>
</dbReference>
<feature type="region of interest" description="Disordered" evidence="4">
    <location>
        <begin position="612"/>
        <end position="681"/>
    </location>
</feature>
<feature type="region of interest" description="Disordered" evidence="4">
    <location>
        <begin position="829"/>
        <end position="853"/>
    </location>
</feature>
<reference evidence="6 7" key="1">
    <citation type="journal article" date="2011" name="Proc. Natl. Acad. Sci. U.S.A.">
        <title>Genome and transcriptome analyses of the mountain pine beetle-fungal symbiont Grosmannia clavigera, a lodgepole pine pathogen.</title>
        <authorList>
            <person name="DiGuistini S."/>
            <person name="Wang Y."/>
            <person name="Liao N.Y."/>
            <person name="Taylor G."/>
            <person name="Tanguay P."/>
            <person name="Feau N."/>
            <person name="Henrissat B."/>
            <person name="Chan S.K."/>
            <person name="Hesse-Orce U."/>
            <person name="Alamouti S.M."/>
            <person name="Tsui C.K.M."/>
            <person name="Docking R.T."/>
            <person name="Levasseur A."/>
            <person name="Haridas S."/>
            <person name="Robertson G."/>
            <person name="Birol I."/>
            <person name="Holt R.A."/>
            <person name="Marra M.A."/>
            <person name="Hamelin R.C."/>
            <person name="Hirst M."/>
            <person name="Jones S.J.M."/>
            <person name="Bohlmann J."/>
            <person name="Breuil C."/>
        </authorList>
    </citation>
    <scope>NUCLEOTIDE SEQUENCE [LARGE SCALE GENOMIC DNA]</scope>
    <source>
        <strain evidence="7">kw1407 / UAMH 11150</strain>
    </source>
</reference>
<evidence type="ECO:0000256" key="4">
    <source>
        <dbReference type="SAM" id="MobiDB-lite"/>
    </source>
</evidence>
<feature type="compositionally biased region" description="Polar residues" evidence="4">
    <location>
        <begin position="450"/>
        <end position="471"/>
    </location>
</feature>
<dbReference type="Proteomes" id="UP000007796">
    <property type="component" value="Unassembled WGS sequence"/>
</dbReference>
<dbReference type="OrthoDB" id="5409589at2759"/>
<evidence type="ECO:0000256" key="2">
    <source>
        <dbReference type="ARBA" id="ARBA00022490"/>
    </source>
</evidence>
<evidence type="ECO:0000313" key="7">
    <source>
        <dbReference type="Proteomes" id="UP000007796"/>
    </source>
</evidence>
<feature type="domain" description="GAR" evidence="5">
    <location>
        <begin position="656"/>
        <end position="732"/>
    </location>
</feature>
<dbReference type="Pfam" id="PF02187">
    <property type="entry name" value="GAS2"/>
    <property type="match status" value="1"/>
</dbReference>
<dbReference type="GO" id="GO:0008017">
    <property type="term" value="F:microtubule binding"/>
    <property type="evidence" value="ECO:0007669"/>
    <property type="project" value="InterPro"/>
</dbReference>